<protein>
    <recommendedName>
        <fullName evidence="3">Carbohydrate kinase PfkB domain-containing protein</fullName>
    </recommendedName>
</protein>
<dbReference type="Pfam" id="PF00294">
    <property type="entry name" value="PfkB"/>
    <property type="match status" value="1"/>
</dbReference>
<organism evidence="4">
    <name type="scientific">marine metagenome</name>
    <dbReference type="NCBI Taxonomy" id="408172"/>
    <lineage>
        <taxon>unclassified sequences</taxon>
        <taxon>metagenomes</taxon>
        <taxon>ecological metagenomes</taxon>
    </lineage>
</organism>
<gene>
    <name evidence="4" type="ORF">METZ01_LOCUS486306</name>
</gene>
<feature type="domain" description="Carbohydrate kinase PfkB" evidence="3">
    <location>
        <begin position="1"/>
        <end position="68"/>
    </location>
</feature>
<dbReference type="EMBL" id="UINC01210127">
    <property type="protein sequence ID" value="SVE33452.1"/>
    <property type="molecule type" value="Genomic_DNA"/>
</dbReference>
<evidence type="ECO:0000259" key="3">
    <source>
        <dbReference type="Pfam" id="PF00294"/>
    </source>
</evidence>
<evidence type="ECO:0000256" key="1">
    <source>
        <dbReference type="ARBA" id="ARBA00022679"/>
    </source>
</evidence>
<feature type="non-terminal residue" evidence="4">
    <location>
        <position position="69"/>
    </location>
</feature>
<evidence type="ECO:0000256" key="2">
    <source>
        <dbReference type="ARBA" id="ARBA00022777"/>
    </source>
</evidence>
<dbReference type="PROSITE" id="PS00583">
    <property type="entry name" value="PFKB_KINASES_1"/>
    <property type="match status" value="1"/>
</dbReference>
<dbReference type="SUPFAM" id="SSF53613">
    <property type="entry name" value="Ribokinase-like"/>
    <property type="match status" value="1"/>
</dbReference>
<dbReference type="AlphaFoldDB" id="A0A383CMM0"/>
<name>A0A383CMM0_9ZZZZ</name>
<sequence length="69" mass="7505">MASIYCYGDITYEQHVHLEEYGNSNDTIVKSVKFKVGGSAFNTASALANIGNKVNLICSLGKDIEGEYL</sequence>
<accession>A0A383CMM0</accession>
<dbReference type="GO" id="GO:0016301">
    <property type="term" value="F:kinase activity"/>
    <property type="evidence" value="ECO:0007669"/>
    <property type="project" value="UniProtKB-KW"/>
</dbReference>
<keyword evidence="1" id="KW-0808">Transferase</keyword>
<dbReference type="InterPro" id="IPR029056">
    <property type="entry name" value="Ribokinase-like"/>
</dbReference>
<evidence type="ECO:0000313" key="4">
    <source>
        <dbReference type="EMBL" id="SVE33452.1"/>
    </source>
</evidence>
<keyword evidence="2" id="KW-0418">Kinase</keyword>
<dbReference type="InterPro" id="IPR011611">
    <property type="entry name" value="PfkB_dom"/>
</dbReference>
<reference evidence="4" key="1">
    <citation type="submission" date="2018-05" db="EMBL/GenBank/DDBJ databases">
        <authorList>
            <person name="Lanie J.A."/>
            <person name="Ng W.-L."/>
            <person name="Kazmierczak K.M."/>
            <person name="Andrzejewski T.M."/>
            <person name="Davidsen T.M."/>
            <person name="Wayne K.J."/>
            <person name="Tettelin H."/>
            <person name="Glass J.I."/>
            <person name="Rusch D."/>
            <person name="Podicherti R."/>
            <person name="Tsui H.-C.T."/>
            <person name="Winkler M.E."/>
        </authorList>
    </citation>
    <scope>NUCLEOTIDE SEQUENCE</scope>
</reference>
<dbReference type="InterPro" id="IPR002173">
    <property type="entry name" value="Carboh/pur_kinase_PfkB_CS"/>
</dbReference>
<proteinExistence type="predicted"/>
<dbReference type="Gene3D" id="3.40.1190.20">
    <property type="match status" value="1"/>
</dbReference>